<keyword evidence="3" id="KW-1185">Reference proteome</keyword>
<keyword evidence="1" id="KW-1133">Transmembrane helix</keyword>
<feature type="transmembrane region" description="Helical" evidence="1">
    <location>
        <begin position="39"/>
        <end position="61"/>
    </location>
</feature>
<protein>
    <submittedName>
        <fullName evidence="2">DUF2244 domain-containing protein</fullName>
    </submittedName>
</protein>
<dbReference type="EMBL" id="JACVXA010000081">
    <property type="protein sequence ID" value="MBE3640272.1"/>
    <property type="molecule type" value="Genomic_DNA"/>
</dbReference>
<dbReference type="RefSeq" id="WP_193186120.1">
    <property type="nucleotide sequence ID" value="NZ_JACVXA010000081.1"/>
</dbReference>
<dbReference type="AlphaFoldDB" id="A0A8J7CZ15"/>
<dbReference type="Pfam" id="PF10003">
    <property type="entry name" value="DUF2244"/>
    <property type="match status" value="1"/>
</dbReference>
<comment type="caution">
    <text evidence="2">The sequence shown here is derived from an EMBL/GenBank/DDBJ whole genome shotgun (WGS) entry which is preliminary data.</text>
</comment>
<feature type="transmembrane region" description="Helical" evidence="1">
    <location>
        <begin position="67"/>
        <end position="86"/>
    </location>
</feature>
<keyword evidence="1" id="KW-0812">Transmembrane</keyword>
<dbReference type="InterPro" id="IPR019253">
    <property type="entry name" value="DUF2244_TM"/>
</dbReference>
<keyword evidence="1" id="KW-0472">Membrane</keyword>
<dbReference type="Proteomes" id="UP000609121">
    <property type="component" value="Unassembled WGS sequence"/>
</dbReference>
<proteinExistence type="predicted"/>
<evidence type="ECO:0000313" key="2">
    <source>
        <dbReference type="EMBL" id="MBE3640272.1"/>
    </source>
</evidence>
<organism evidence="2 3">
    <name type="scientific">Mangrovicoccus algicola</name>
    <dbReference type="NCBI Taxonomy" id="2771008"/>
    <lineage>
        <taxon>Bacteria</taxon>
        <taxon>Pseudomonadati</taxon>
        <taxon>Pseudomonadota</taxon>
        <taxon>Alphaproteobacteria</taxon>
        <taxon>Rhodobacterales</taxon>
        <taxon>Paracoccaceae</taxon>
        <taxon>Mangrovicoccus</taxon>
    </lineage>
</organism>
<sequence>MPFRWDTETGQAPDISGASFFAAGDPPLARLRLCAHSSLSAKGFVIVIATMFALALVPLLSVLGSPVFWPLLPFVMGALGLLWWALKHSWADKDIQEDLAIWTDRVTLRHSPARGPEKRWEANTYWTVAQMHPRRGGHRNYITLAGGGDGREVELGGFLDETERATLHPVLKRVLETAATSARPL</sequence>
<gene>
    <name evidence="2" type="ORF">ICN82_18870</name>
</gene>
<evidence type="ECO:0000313" key="3">
    <source>
        <dbReference type="Proteomes" id="UP000609121"/>
    </source>
</evidence>
<accession>A0A8J7CZ15</accession>
<name>A0A8J7CZ15_9RHOB</name>
<evidence type="ECO:0000256" key="1">
    <source>
        <dbReference type="SAM" id="Phobius"/>
    </source>
</evidence>
<reference evidence="2" key="1">
    <citation type="submission" date="2020-09" db="EMBL/GenBank/DDBJ databases">
        <title>A novel bacterium of genus Mangrovicoccus, isolated from South China Sea.</title>
        <authorList>
            <person name="Huang H."/>
            <person name="Mo K."/>
            <person name="Hu Y."/>
        </authorList>
    </citation>
    <scope>NUCLEOTIDE SEQUENCE</scope>
    <source>
        <strain evidence="2">HB182678</strain>
    </source>
</reference>